<proteinExistence type="predicted"/>
<comment type="subcellular location">
    <subcellularLocation>
        <location evidence="1">Membrane</location>
        <topology evidence="1">Multi-pass membrane protein</topology>
    </subcellularLocation>
</comment>
<evidence type="ECO:0000256" key="2">
    <source>
        <dbReference type="ARBA" id="ARBA00022692"/>
    </source>
</evidence>
<keyword evidence="8" id="KW-1185">Reference proteome</keyword>
<evidence type="ECO:0000256" key="4">
    <source>
        <dbReference type="ARBA" id="ARBA00023136"/>
    </source>
</evidence>
<dbReference type="Proteomes" id="UP000286235">
    <property type="component" value="Unassembled WGS sequence"/>
</dbReference>
<dbReference type="GO" id="GO:0016020">
    <property type="term" value="C:membrane"/>
    <property type="evidence" value="ECO:0007669"/>
    <property type="project" value="UniProtKB-SubCell"/>
</dbReference>
<keyword evidence="2 5" id="KW-0812">Transmembrane</keyword>
<name>A0A420VDB1_9BACI</name>
<gene>
    <name evidence="7" type="ORF">Cdeb_01629</name>
</gene>
<evidence type="ECO:0000313" key="7">
    <source>
        <dbReference type="EMBL" id="RKO61313.1"/>
    </source>
</evidence>
<reference evidence="7 8" key="1">
    <citation type="submission" date="2013-12" db="EMBL/GenBank/DDBJ databases">
        <title>Genome and proteome characterization of Caldibacillus debilis GB1 derived from a cellulolytic aero-tolerant co-culture.</title>
        <authorList>
            <person name="Wushke S.T."/>
            <person name="Zhang X."/>
            <person name="Fristensky B."/>
            <person name="Wilkins J.A."/>
            <person name="Levin D.B."/>
            <person name="Sparling R."/>
        </authorList>
    </citation>
    <scope>NUCLEOTIDE SEQUENCE [LARGE SCALE GENOMIC DNA]</scope>
    <source>
        <strain evidence="7 8">GB1</strain>
    </source>
</reference>
<dbReference type="Pfam" id="PF12698">
    <property type="entry name" value="ABC2_membrane_3"/>
    <property type="match status" value="1"/>
</dbReference>
<feature type="transmembrane region" description="Helical" evidence="5">
    <location>
        <begin position="368"/>
        <end position="386"/>
    </location>
</feature>
<sequence>MKSMRNTMKVARWEIKRNLKNKTFIISLFLTPALMVVFGILGSLSGGGAEDEKQAMKIYVNDGLGVFESLEETADRYHLPLRLFRTDVKEADVGKELAKREKAAFLFADERAFSEGVLPLYTGDDFPDAAISQIQMLTEPVKFLQLQRLGLTDEQLAVVTKPISVQPMRADEGAQSPERNKDGGEAAAMKKAVPGIFAGVILLCIIFSGMMIFQSASQEKKDKIAEILLSSVTPNELMQGKIVGYFVLGLIQVAVFIAFGIPFVLWKTDFPLFRYLFVPELLLFLLIAVLGYLLFAALFVGIGATMSDISTAGNFQGLVIMLPFIPLFFIGPVSADPSGTLAQVLTYVPFTSPVILLLRLVLLDEWRWLEIVLSLAVLAASVWLFMKLAGKIFKIGILLYGKNATPKEIWKWIRA</sequence>
<dbReference type="AlphaFoldDB" id="A0A420VDB1"/>
<feature type="transmembrane region" description="Helical" evidence="5">
    <location>
        <begin position="281"/>
        <end position="303"/>
    </location>
</feature>
<feature type="transmembrane region" description="Helical" evidence="5">
    <location>
        <begin position="242"/>
        <end position="261"/>
    </location>
</feature>
<evidence type="ECO:0000313" key="8">
    <source>
        <dbReference type="Proteomes" id="UP000286235"/>
    </source>
</evidence>
<dbReference type="PANTHER" id="PTHR43471">
    <property type="entry name" value="ABC TRANSPORTER PERMEASE"/>
    <property type="match status" value="1"/>
</dbReference>
<dbReference type="InterPro" id="IPR013525">
    <property type="entry name" value="ABC2_TM"/>
</dbReference>
<feature type="transmembrane region" description="Helical" evidence="5">
    <location>
        <begin position="341"/>
        <end position="361"/>
    </location>
</feature>
<comment type="caution">
    <text evidence="7">The sequence shown here is derived from an EMBL/GenBank/DDBJ whole genome shotgun (WGS) entry which is preliminary data.</text>
</comment>
<dbReference type="GO" id="GO:0140359">
    <property type="term" value="F:ABC-type transporter activity"/>
    <property type="evidence" value="ECO:0007669"/>
    <property type="project" value="InterPro"/>
</dbReference>
<evidence type="ECO:0000256" key="3">
    <source>
        <dbReference type="ARBA" id="ARBA00022989"/>
    </source>
</evidence>
<feature type="domain" description="ABC-2 type transporter transmembrane" evidence="6">
    <location>
        <begin position="22"/>
        <end position="389"/>
    </location>
</feature>
<feature type="transmembrane region" description="Helical" evidence="5">
    <location>
        <begin position="192"/>
        <end position="213"/>
    </location>
</feature>
<evidence type="ECO:0000256" key="1">
    <source>
        <dbReference type="ARBA" id="ARBA00004141"/>
    </source>
</evidence>
<evidence type="ECO:0000259" key="6">
    <source>
        <dbReference type="Pfam" id="PF12698"/>
    </source>
</evidence>
<dbReference type="EMBL" id="AZRV01000045">
    <property type="protein sequence ID" value="RKO61313.1"/>
    <property type="molecule type" value="Genomic_DNA"/>
</dbReference>
<accession>A0A420VDB1</accession>
<evidence type="ECO:0000256" key="5">
    <source>
        <dbReference type="SAM" id="Phobius"/>
    </source>
</evidence>
<protein>
    <submittedName>
        <fullName evidence="7">ABC-type Na+ efflux pump, permease component</fullName>
    </submittedName>
</protein>
<feature type="transmembrane region" description="Helical" evidence="5">
    <location>
        <begin position="315"/>
        <end position="335"/>
    </location>
</feature>
<keyword evidence="4 5" id="KW-0472">Membrane</keyword>
<keyword evidence="3 5" id="KW-1133">Transmembrane helix</keyword>
<organism evidence="7 8">
    <name type="scientific">Caldibacillus debilis GB1</name>
    <dbReference type="NCBI Taxonomy" id="1339248"/>
    <lineage>
        <taxon>Bacteria</taxon>
        <taxon>Bacillati</taxon>
        <taxon>Bacillota</taxon>
        <taxon>Bacilli</taxon>
        <taxon>Bacillales</taxon>
        <taxon>Bacillaceae</taxon>
        <taxon>Caldibacillus</taxon>
    </lineage>
</organism>